<evidence type="ECO:0000313" key="2">
    <source>
        <dbReference type="EMBL" id="RPA86470.1"/>
    </source>
</evidence>
<accession>A0A3N4IQH2</accession>
<dbReference type="Pfam" id="PF25534">
    <property type="entry name" value="DUF7918"/>
    <property type="match status" value="1"/>
</dbReference>
<reference evidence="2 3" key="1">
    <citation type="journal article" date="2018" name="Nat. Ecol. Evol.">
        <title>Pezizomycetes genomes reveal the molecular basis of ectomycorrhizal truffle lifestyle.</title>
        <authorList>
            <person name="Murat C."/>
            <person name="Payen T."/>
            <person name="Noel B."/>
            <person name="Kuo A."/>
            <person name="Morin E."/>
            <person name="Chen J."/>
            <person name="Kohler A."/>
            <person name="Krizsan K."/>
            <person name="Balestrini R."/>
            <person name="Da Silva C."/>
            <person name="Montanini B."/>
            <person name="Hainaut M."/>
            <person name="Levati E."/>
            <person name="Barry K.W."/>
            <person name="Belfiori B."/>
            <person name="Cichocki N."/>
            <person name="Clum A."/>
            <person name="Dockter R.B."/>
            <person name="Fauchery L."/>
            <person name="Guy J."/>
            <person name="Iotti M."/>
            <person name="Le Tacon F."/>
            <person name="Lindquist E.A."/>
            <person name="Lipzen A."/>
            <person name="Malagnac F."/>
            <person name="Mello A."/>
            <person name="Molinier V."/>
            <person name="Miyauchi S."/>
            <person name="Poulain J."/>
            <person name="Riccioni C."/>
            <person name="Rubini A."/>
            <person name="Sitrit Y."/>
            <person name="Splivallo R."/>
            <person name="Traeger S."/>
            <person name="Wang M."/>
            <person name="Zifcakova L."/>
            <person name="Wipf D."/>
            <person name="Zambonelli A."/>
            <person name="Paolocci F."/>
            <person name="Nowrousian M."/>
            <person name="Ottonello S."/>
            <person name="Baldrian P."/>
            <person name="Spatafora J.W."/>
            <person name="Henrissat B."/>
            <person name="Nagy L.G."/>
            <person name="Aury J.M."/>
            <person name="Wincker P."/>
            <person name="Grigoriev I.V."/>
            <person name="Bonfante P."/>
            <person name="Martin F.M."/>
        </authorList>
    </citation>
    <scope>NUCLEOTIDE SEQUENCE [LARGE SCALE GENOMIC DNA]</scope>
    <source>
        <strain evidence="2 3">RN42</strain>
    </source>
</reference>
<dbReference type="AlphaFoldDB" id="A0A3N4IQH2"/>
<proteinExistence type="predicted"/>
<gene>
    <name evidence="2" type="ORF">BJ508DRAFT_358084</name>
</gene>
<evidence type="ECO:0000313" key="3">
    <source>
        <dbReference type="Proteomes" id="UP000275078"/>
    </source>
</evidence>
<dbReference type="EMBL" id="ML119649">
    <property type="protein sequence ID" value="RPA86470.1"/>
    <property type="molecule type" value="Genomic_DNA"/>
</dbReference>
<feature type="domain" description="DUF7918" evidence="1">
    <location>
        <begin position="20"/>
        <end position="171"/>
    </location>
</feature>
<sequence>MEVKPTSPLQFSDNFLGYGMQLTVDGVVDAFVDTMCHRLGRGVNGHTWHGLRINMPDRTGAIPKQMLFSPLRKLMEEGHEDVEGENIGKIIVKFYQIKSWETIPHQLRPVQASMVEGPVLESVLKGSSASHHTCVGNSLQYVPAFPAETIHWTTPVEKPILTLRIFYRSRGKGFAKLRCYTIRSSAS</sequence>
<evidence type="ECO:0000259" key="1">
    <source>
        <dbReference type="Pfam" id="PF25534"/>
    </source>
</evidence>
<dbReference type="Proteomes" id="UP000275078">
    <property type="component" value="Unassembled WGS sequence"/>
</dbReference>
<dbReference type="InterPro" id="IPR057678">
    <property type="entry name" value="DUF7918"/>
</dbReference>
<keyword evidence="3" id="KW-1185">Reference proteome</keyword>
<organism evidence="2 3">
    <name type="scientific">Ascobolus immersus RN42</name>
    <dbReference type="NCBI Taxonomy" id="1160509"/>
    <lineage>
        <taxon>Eukaryota</taxon>
        <taxon>Fungi</taxon>
        <taxon>Dikarya</taxon>
        <taxon>Ascomycota</taxon>
        <taxon>Pezizomycotina</taxon>
        <taxon>Pezizomycetes</taxon>
        <taxon>Pezizales</taxon>
        <taxon>Ascobolaceae</taxon>
        <taxon>Ascobolus</taxon>
    </lineage>
</organism>
<protein>
    <recommendedName>
        <fullName evidence="1">DUF7918 domain-containing protein</fullName>
    </recommendedName>
</protein>
<name>A0A3N4IQH2_ASCIM</name>